<dbReference type="RefSeq" id="WP_109741232.1">
    <property type="nucleotide sequence ID" value="NZ_QGGO01000002.1"/>
</dbReference>
<evidence type="ECO:0000259" key="2">
    <source>
        <dbReference type="PROSITE" id="PS50110"/>
    </source>
</evidence>
<dbReference type="AlphaFoldDB" id="A0A316EHD5"/>
<keyword evidence="5" id="KW-1185">Reference proteome</keyword>
<dbReference type="PANTHER" id="PTHR37299:SF1">
    <property type="entry name" value="STAGE 0 SPORULATION PROTEIN A HOMOLOG"/>
    <property type="match status" value="1"/>
</dbReference>
<dbReference type="InterPro" id="IPR001789">
    <property type="entry name" value="Sig_transdc_resp-reg_receiver"/>
</dbReference>
<feature type="domain" description="HTH LytTR-type" evidence="3">
    <location>
        <begin position="58"/>
        <end position="156"/>
    </location>
</feature>
<evidence type="ECO:0000256" key="1">
    <source>
        <dbReference type="PROSITE-ProRule" id="PRU00169"/>
    </source>
</evidence>
<dbReference type="Proteomes" id="UP000245489">
    <property type="component" value="Unassembled WGS sequence"/>
</dbReference>
<reference evidence="4 5" key="1">
    <citation type="submission" date="2018-05" db="EMBL/GenBank/DDBJ databases">
        <title>Genomic Encyclopedia of Archaeal and Bacterial Type Strains, Phase II (KMG-II): from individual species to whole genera.</title>
        <authorList>
            <person name="Goeker M."/>
        </authorList>
    </citation>
    <scope>NUCLEOTIDE SEQUENCE [LARGE SCALE GENOMIC DNA]</scope>
    <source>
        <strain evidence="4 5">DSM 22214</strain>
    </source>
</reference>
<dbReference type="PROSITE" id="PS50110">
    <property type="entry name" value="RESPONSE_REGULATORY"/>
    <property type="match status" value="1"/>
</dbReference>
<sequence>MKAYKYAAFDYLLKPIAPEELCKTIERLKVKRQQVGLQERLSLLMKTLEEPKKLPSKITVSNSDGISVLNISEIVYLQADGPYTTFYLMNGGKIVSSHNLKEYEDILSEQGFFRSHHSFLLNLNHTVKYLKSDGYNGKHVEVSKRRKDEFVQRLTNL</sequence>
<dbReference type="InterPro" id="IPR007492">
    <property type="entry name" value="LytTR_DNA-bd_dom"/>
</dbReference>
<evidence type="ECO:0000313" key="5">
    <source>
        <dbReference type="Proteomes" id="UP000245489"/>
    </source>
</evidence>
<dbReference type="PANTHER" id="PTHR37299">
    <property type="entry name" value="TRANSCRIPTIONAL REGULATOR-RELATED"/>
    <property type="match status" value="1"/>
</dbReference>
<name>A0A316EHD5_9BACT</name>
<comment type="caution">
    <text evidence="1">Lacks conserved residue(s) required for the propagation of feature annotation.</text>
</comment>
<evidence type="ECO:0000313" key="4">
    <source>
        <dbReference type="EMBL" id="PWK28895.1"/>
    </source>
</evidence>
<dbReference type="EMBL" id="QGGO01000002">
    <property type="protein sequence ID" value="PWK28895.1"/>
    <property type="molecule type" value="Genomic_DNA"/>
</dbReference>
<dbReference type="Pfam" id="PF04397">
    <property type="entry name" value="LytTR"/>
    <property type="match status" value="1"/>
</dbReference>
<dbReference type="SMART" id="SM00850">
    <property type="entry name" value="LytTR"/>
    <property type="match status" value="1"/>
</dbReference>
<dbReference type="SUPFAM" id="SSF52172">
    <property type="entry name" value="CheY-like"/>
    <property type="match status" value="1"/>
</dbReference>
<accession>A0A316EHD5</accession>
<protein>
    <submittedName>
        <fullName evidence="4">Two-component system LytT family response regulator</fullName>
    </submittedName>
</protein>
<proteinExistence type="predicted"/>
<dbReference type="InterPro" id="IPR011006">
    <property type="entry name" value="CheY-like_superfamily"/>
</dbReference>
<dbReference type="GO" id="GO:0003677">
    <property type="term" value="F:DNA binding"/>
    <property type="evidence" value="ECO:0007669"/>
    <property type="project" value="InterPro"/>
</dbReference>
<comment type="caution">
    <text evidence="4">The sequence shown here is derived from an EMBL/GenBank/DDBJ whole genome shotgun (WGS) entry which is preliminary data.</text>
</comment>
<dbReference type="InterPro" id="IPR046947">
    <property type="entry name" value="LytR-like"/>
</dbReference>
<dbReference type="Gene3D" id="2.40.50.1020">
    <property type="entry name" value="LytTr DNA-binding domain"/>
    <property type="match status" value="1"/>
</dbReference>
<feature type="domain" description="Response regulatory" evidence="2">
    <location>
        <begin position="1"/>
        <end position="29"/>
    </location>
</feature>
<evidence type="ECO:0000259" key="3">
    <source>
        <dbReference type="PROSITE" id="PS50930"/>
    </source>
</evidence>
<dbReference type="PROSITE" id="PS50930">
    <property type="entry name" value="HTH_LYTTR"/>
    <property type="match status" value="1"/>
</dbReference>
<dbReference type="OrthoDB" id="1646880at2"/>
<dbReference type="GO" id="GO:0000156">
    <property type="term" value="F:phosphorelay response regulator activity"/>
    <property type="evidence" value="ECO:0007669"/>
    <property type="project" value="InterPro"/>
</dbReference>
<gene>
    <name evidence="4" type="ORF">LV89_00448</name>
</gene>
<organism evidence="4 5">
    <name type="scientific">Arcicella aurantiaca</name>
    <dbReference type="NCBI Taxonomy" id="591202"/>
    <lineage>
        <taxon>Bacteria</taxon>
        <taxon>Pseudomonadati</taxon>
        <taxon>Bacteroidota</taxon>
        <taxon>Cytophagia</taxon>
        <taxon>Cytophagales</taxon>
        <taxon>Flectobacillaceae</taxon>
        <taxon>Arcicella</taxon>
    </lineage>
</organism>